<evidence type="ECO:0000256" key="2">
    <source>
        <dbReference type="SAM" id="Phobius"/>
    </source>
</evidence>
<gene>
    <name evidence="4" type="ORF">IQ251_06830</name>
</gene>
<accession>A0A929B8I5</accession>
<feature type="compositionally biased region" description="Pro residues" evidence="1">
    <location>
        <begin position="32"/>
        <end position="55"/>
    </location>
</feature>
<evidence type="ECO:0000256" key="1">
    <source>
        <dbReference type="SAM" id="MobiDB-lite"/>
    </source>
</evidence>
<protein>
    <submittedName>
        <fullName evidence="4">Uncharacterized protein</fullName>
    </submittedName>
</protein>
<evidence type="ECO:0000313" key="5">
    <source>
        <dbReference type="Proteomes" id="UP000598360"/>
    </source>
</evidence>
<keyword evidence="5" id="KW-1185">Reference proteome</keyword>
<feature type="region of interest" description="Disordered" evidence="1">
    <location>
        <begin position="27"/>
        <end position="58"/>
    </location>
</feature>
<keyword evidence="2" id="KW-1133">Transmembrane helix</keyword>
<keyword evidence="3" id="KW-0732">Signal</keyword>
<organism evidence="4 5">
    <name type="scientific">Saccharopolyspora montiporae</name>
    <dbReference type="NCBI Taxonomy" id="2781240"/>
    <lineage>
        <taxon>Bacteria</taxon>
        <taxon>Bacillati</taxon>
        <taxon>Actinomycetota</taxon>
        <taxon>Actinomycetes</taxon>
        <taxon>Pseudonocardiales</taxon>
        <taxon>Pseudonocardiaceae</taxon>
        <taxon>Saccharopolyspora</taxon>
    </lineage>
</organism>
<keyword evidence="2" id="KW-0812">Transmembrane</keyword>
<feature type="signal peptide" evidence="3">
    <location>
        <begin position="1"/>
        <end position="27"/>
    </location>
</feature>
<dbReference type="EMBL" id="JADEYC010000009">
    <property type="protein sequence ID" value="MBE9374160.1"/>
    <property type="molecule type" value="Genomic_DNA"/>
</dbReference>
<comment type="caution">
    <text evidence="4">The sequence shown here is derived from an EMBL/GenBank/DDBJ whole genome shotgun (WGS) entry which is preliminary data.</text>
</comment>
<sequence length="491" mass="49795">MRTARCAAVCTAVSLAVAGLAAPVAVAQDSPPSTPIPGPADPEQPPASQPTPAPGPVVGDAGTLIGALRILPGTVPTDTIVDDPEFEEQLPKQSVAEFGLGRAIAQVNSTAFFAHERSIAESSPFGVSLFGKTPEAPGSGALAQNALPDRPEPKTSGLEPPETPGDRLLNLAGPSGRVHARWDEQRGPCVSPLSDAQTSLGGAAAVNALPEGEGENGPQGEELLGGLLDGQETSPDGAGSLANLPGNSTARSTVELVDAGPQPGKALRSTSTLQLSSMRVFPGTPEELQVDVVAGPRLTATSTGDPETSTVEYENPVLRVLRGGEEIGRLDADNPTLDLPIGGNQDDGPPPLNLGVVRMSMGELRQDVVDGETRAQASLFDLDVLRGEPIGLDGSLARLTFGEQAVRAGAPQGGVRCDDPAPTTGGDAGAAPAEPAGADPADTQPAGYPGAAGPLAVTSAYHTVPLFWAGAGLLLTGSILVAALPRHRRQH</sequence>
<feature type="region of interest" description="Disordered" evidence="1">
    <location>
        <begin position="130"/>
        <end position="173"/>
    </location>
</feature>
<feature type="chain" id="PRO_5036736230" evidence="3">
    <location>
        <begin position="28"/>
        <end position="491"/>
    </location>
</feature>
<feature type="region of interest" description="Disordered" evidence="1">
    <location>
        <begin position="410"/>
        <end position="447"/>
    </location>
</feature>
<feature type="transmembrane region" description="Helical" evidence="2">
    <location>
        <begin position="466"/>
        <end position="484"/>
    </location>
</feature>
<feature type="region of interest" description="Disordered" evidence="1">
    <location>
        <begin position="209"/>
        <end position="247"/>
    </location>
</feature>
<dbReference type="AlphaFoldDB" id="A0A929B8I5"/>
<evidence type="ECO:0000256" key="3">
    <source>
        <dbReference type="SAM" id="SignalP"/>
    </source>
</evidence>
<proteinExistence type="predicted"/>
<dbReference type="RefSeq" id="WP_193927588.1">
    <property type="nucleotide sequence ID" value="NZ_JADEYC010000009.1"/>
</dbReference>
<reference evidence="4" key="1">
    <citation type="submission" date="2020-10" db="EMBL/GenBank/DDBJ databases">
        <title>Diversity and distribution of actinomycetes associated with coral in the coast of Hainan.</title>
        <authorList>
            <person name="Li F."/>
        </authorList>
    </citation>
    <scope>NUCLEOTIDE SEQUENCE</scope>
    <source>
        <strain evidence="4">HNM0983</strain>
    </source>
</reference>
<feature type="compositionally biased region" description="Low complexity" evidence="1">
    <location>
        <begin position="216"/>
        <end position="232"/>
    </location>
</feature>
<dbReference type="Proteomes" id="UP000598360">
    <property type="component" value="Unassembled WGS sequence"/>
</dbReference>
<keyword evidence="2" id="KW-0472">Membrane</keyword>
<name>A0A929B8I5_9PSEU</name>
<evidence type="ECO:0000313" key="4">
    <source>
        <dbReference type="EMBL" id="MBE9374160.1"/>
    </source>
</evidence>
<feature type="compositionally biased region" description="Low complexity" evidence="1">
    <location>
        <begin position="420"/>
        <end position="447"/>
    </location>
</feature>